<comment type="caution">
    <text evidence="1">The sequence shown here is derived from an EMBL/GenBank/DDBJ whole genome shotgun (WGS) entry which is preliminary data.</text>
</comment>
<dbReference type="Proteomes" id="UP000004358">
    <property type="component" value="Unassembled WGS sequence"/>
</dbReference>
<reference evidence="1 2" key="1">
    <citation type="submission" date="2006-02" db="EMBL/GenBank/DDBJ databases">
        <authorList>
            <person name="Amann R."/>
            <person name="Ferriera S."/>
            <person name="Johnson J."/>
            <person name="Kravitz S."/>
            <person name="Halpern A."/>
            <person name="Remington K."/>
            <person name="Beeson K."/>
            <person name="Tran B."/>
            <person name="Rogers Y.-H."/>
            <person name="Friedman R."/>
            <person name="Venter J.C."/>
        </authorList>
    </citation>
    <scope>NUCLEOTIDE SEQUENCE [LARGE SCALE GENOMIC DNA]</scope>
    <source>
        <strain evidence="1 2">DSM 3645</strain>
    </source>
</reference>
<dbReference type="AlphaFoldDB" id="A3ZV42"/>
<dbReference type="HOGENOM" id="CLU_2731950_0_0_0"/>
<protein>
    <submittedName>
        <fullName evidence="1">Uncharacterized protein</fullName>
    </submittedName>
</protein>
<dbReference type="EMBL" id="AANZ01000014">
    <property type="protein sequence ID" value="EAQ79530.1"/>
    <property type="molecule type" value="Genomic_DNA"/>
</dbReference>
<organism evidence="1 2">
    <name type="scientific">Blastopirellula marina DSM 3645</name>
    <dbReference type="NCBI Taxonomy" id="314230"/>
    <lineage>
        <taxon>Bacteria</taxon>
        <taxon>Pseudomonadati</taxon>
        <taxon>Planctomycetota</taxon>
        <taxon>Planctomycetia</taxon>
        <taxon>Pirellulales</taxon>
        <taxon>Pirellulaceae</taxon>
        <taxon>Blastopirellula</taxon>
    </lineage>
</organism>
<accession>A3ZV42</accession>
<name>A3ZV42_9BACT</name>
<proteinExistence type="predicted"/>
<evidence type="ECO:0000313" key="1">
    <source>
        <dbReference type="EMBL" id="EAQ79530.1"/>
    </source>
</evidence>
<gene>
    <name evidence="1" type="ORF">DSM3645_03603</name>
</gene>
<evidence type="ECO:0000313" key="2">
    <source>
        <dbReference type="Proteomes" id="UP000004358"/>
    </source>
</evidence>
<sequence>MNALFGRARLHEFDNVADRVIHVRSGQVRLSFFAVRKHVHHQGRNPILVPLNDPPTFFDQIDVGPFDSFFD</sequence>